<evidence type="ECO:0000313" key="1">
    <source>
        <dbReference type="EMBL" id="CDR14498.1"/>
    </source>
</evidence>
<organism evidence="1">
    <name type="scientific">Streptomyces iranensis</name>
    <dbReference type="NCBI Taxonomy" id="576784"/>
    <lineage>
        <taxon>Bacteria</taxon>
        <taxon>Bacillati</taxon>
        <taxon>Actinomycetota</taxon>
        <taxon>Actinomycetes</taxon>
        <taxon>Kitasatosporales</taxon>
        <taxon>Streptomycetaceae</taxon>
        <taxon>Streptomyces</taxon>
        <taxon>Streptomyces violaceusniger group</taxon>
    </lineage>
</organism>
<accession>A0A061A046</accession>
<sequence>MSAQQGSVVLRQPHRPRAIGFLGLETVGEWAVKVYGISAWAEVPRPALVAATVEAAASVLPSPARTDSRYGIAFAVAHDAADRCFALVDWWHGENEIHQRLFSAPLERPDALTPHPGEAIGCVWELAVTDFERRAWLRHVLANPGGPNTDAYLTARFTERV</sequence>
<dbReference type="HOGENOM" id="CLU_131922_0_0_11"/>
<name>A0A061A046_9ACTN</name>
<protein>
    <submittedName>
        <fullName evidence="1">Uncharacterized protein</fullName>
    </submittedName>
</protein>
<reference evidence="2 3" key="2">
    <citation type="submission" date="2021-03" db="EMBL/GenBank/DDBJ databases">
        <title>Genomic Encyclopedia of Type Strains, Phase IV (KMG-IV): sequencing the most valuable type-strain genomes for metagenomic binning, comparative biology and taxonomic classification.</title>
        <authorList>
            <person name="Goeker M."/>
        </authorList>
    </citation>
    <scope>NUCLEOTIDE SEQUENCE [LARGE SCALE GENOMIC DNA]</scope>
    <source>
        <strain evidence="2 3">DSM 41954</strain>
    </source>
</reference>
<evidence type="ECO:0000313" key="3">
    <source>
        <dbReference type="Proteomes" id="UP000756710"/>
    </source>
</evidence>
<dbReference type="RefSeq" id="WP_052701725.1">
    <property type="nucleotide sequence ID" value="NZ_BAABDR010000055.1"/>
</dbReference>
<dbReference type="Proteomes" id="UP000756710">
    <property type="component" value="Unassembled WGS sequence"/>
</dbReference>
<keyword evidence="3" id="KW-1185">Reference proteome</keyword>
<dbReference type="EMBL" id="JAGGLR010000002">
    <property type="protein sequence ID" value="MBP2059919.1"/>
    <property type="molecule type" value="Genomic_DNA"/>
</dbReference>
<reference evidence="1" key="1">
    <citation type="submission" date="2014-05" db="EMBL/GenBank/DDBJ databases">
        <authorList>
            <person name="Horn Fabian"/>
        </authorList>
    </citation>
    <scope>NUCLEOTIDE SEQUENCE</scope>
</reference>
<gene>
    <name evidence="2" type="ORF">J2Z30_000917</name>
    <name evidence="1" type="ORF">SIRAN8374</name>
</gene>
<proteinExistence type="predicted"/>
<dbReference type="GeneID" id="32466309"/>
<dbReference type="AlphaFoldDB" id="A0A061A046"/>
<evidence type="ECO:0000313" key="2">
    <source>
        <dbReference type="EMBL" id="MBP2059919.1"/>
    </source>
</evidence>
<dbReference type="EMBL" id="LK022848">
    <property type="protein sequence ID" value="CDR14498.1"/>
    <property type="molecule type" value="Genomic_DNA"/>
</dbReference>